<protein>
    <recommendedName>
        <fullName evidence="5">NAD(P)-binding domain-containing protein</fullName>
    </recommendedName>
</protein>
<accession>A0A8J5FDH3</accession>
<keyword evidence="7" id="KW-1185">Reference proteome</keyword>
<reference evidence="6 7" key="1">
    <citation type="submission" date="2020-08" db="EMBL/GenBank/DDBJ databases">
        <title>Plant Genome Project.</title>
        <authorList>
            <person name="Zhang R.-G."/>
        </authorList>
    </citation>
    <scope>NUCLEOTIDE SEQUENCE [LARGE SCALE GENOMIC DNA]</scope>
    <source>
        <tissue evidence="6">Rhizome</tissue>
    </source>
</reference>
<dbReference type="Pfam" id="PF13460">
    <property type="entry name" value="NAD_binding_10"/>
    <property type="match status" value="1"/>
</dbReference>
<dbReference type="SUPFAM" id="SSF51735">
    <property type="entry name" value="NAD(P)-binding Rossmann-fold domains"/>
    <property type="match status" value="1"/>
</dbReference>
<sequence length="323" mass="35423">MPSACVTGGNGFLASALIRQLLEKGYAVNATVRDPGNEQKAGQLKQMQSLGTLTIFRADLEEEGSFDEAFNGCDYVFLVAAPVKIMSENPEGYAVSKVLAEKEAIKYAEENELSLVRVIPSLIVGPAVGSVLANSTQLSLCLLSGNEGMIRGFRQMQCLSGSISMVHVEDLCRAHIFVAEEKVAAGRYICSAVNTSLPELACFLRMRYPQRRLTTDKLEDIYDETIRSAEAVGFLTPTANGSTHVQIGDSCALDDENFRNARREAEHYSVRISQTLEEREARPIVHLRKLNDWVGSPELQCSDMVTWEKLKASQFATGTCLSA</sequence>
<dbReference type="Gene3D" id="3.40.50.720">
    <property type="entry name" value="NAD(P)-binding Rossmann-like Domain"/>
    <property type="match status" value="2"/>
</dbReference>
<dbReference type="Proteomes" id="UP000734854">
    <property type="component" value="Unassembled WGS sequence"/>
</dbReference>
<keyword evidence="3" id="KW-0284">Flavonoid biosynthesis</keyword>
<dbReference type="PANTHER" id="PTHR10366">
    <property type="entry name" value="NAD DEPENDENT EPIMERASE/DEHYDRATASE"/>
    <property type="match status" value="1"/>
</dbReference>
<evidence type="ECO:0000256" key="1">
    <source>
        <dbReference type="ARBA" id="ARBA00022857"/>
    </source>
</evidence>
<dbReference type="AlphaFoldDB" id="A0A8J5FDH3"/>
<evidence type="ECO:0000256" key="4">
    <source>
        <dbReference type="ARBA" id="ARBA00023445"/>
    </source>
</evidence>
<dbReference type="EMBL" id="JACMSC010000016">
    <property type="protein sequence ID" value="KAG6481464.1"/>
    <property type="molecule type" value="Genomic_DNA"/>
</dbReference>
<comment type="similarity">
    <text evidence="4">Belongs to the NAD(P)-dependent epimerase/dehydratase family. Dihydroflavonol-4-reductase subfamily.</text>
</comment>
<dbReference type="PANTHER" id="PTHR10366:SF288">
    <property type="entry name" value="ANTHOCYANIDIN REDUCTASE"/>
    <property type="match status" value="1"/>
</dbReference>
<organism evidence="6 7">
    <name type="scientific">Zingiber officinale</name>
    <name type="common">Ginger</name>
    <name type="synonym">Amomum zingiber</name>
    <dbReference type="NCBI Taxonomy" id="94328"/>
    <lineage>
        <taxon>Eukaryota</taxon>
        <taxon>Viridiplantae</taxon>
        <taxon>Streptophyta</taxon>
        <taxon>Embryophyta</taxon>
        <taxon>Tracheophyta</taxon>
        <taxon>Spermatophyta</taxon>
        <taxon>Magnoliopsida</taxon>
        <taxon>Liliopsida</taxon>
        <taxon>Zingiberales</taxon>
        <taxon>Zingiberaceae</taxon>
        <taxon>Zingiber</taxon>
    </lineage>
</organism>
<keyword evidence="1" id="KW-0521">NADP</keyword>
<dbReference type="GO" id="GO:0016616">
    <property type="term" value="F:oxidoreductase activity, acting on the CH-OH group of donors, NAD or NADP as acceptor"/>
    <property type="evidence" value="ECO:0007669"/>
    <property type="project" value="TreeGrafter"/>
</dbReference>
<feature type="domain" description="NAD(P)-binding" evidence="5">
    <location>
        <begin position="8"/>
        <end position="106"/>
    </location>
</feature>
<dbReference type="InterPro" id="IPR016040">
    <property type="entry name" value="NAD(P)-bd_dom"/>
</dbReference>
<dbReference type="GO" id="GO:0009813">
    <property type="term" value="P:flavonoid biosynthetic process"/>
    <property type="evidence" value="ECO:0007669"/>
    <property type="project" value="UniProtKB-KW"/>
</dbReference>
<evidence type="ECO:0000313" key="7">
    <source>
        <dbReference type="Proteomes" id="UP000734854"/>
    </source>
</evidence>
<name>A0A8J5FDH3_ZINOF</name>
<evidence type="ECO:0000256" key="3">
    <source>
        <dbReference type="ARBA" id="ARBA00023241"/>
    </source>
</evidence>
<gene>
    <name evidence="6" type="ORF">ZIOFF_058068</name>
</gene>
<dbReference type="InterPro" id="IPR050425">
    <property type="entry name" value="NAD(P)_dehydrat-like"/>
</dbReference>
<evidence type="ECO:0000259" key="5">
    <source>
        <dbReference type="Pfam" id="PF13460"/>
    </source>
</evidence>
<evidence type="ECO:0000256" key="2">
    <source>
        <dbReference type="ARBA" id="ARBA00023002"/>
    </source>
</evidence>
<proteinExistence type="inferred from homology"/>
<keyword evidence="2" id="KW-0560">Oxidoreductase</keyword>
<comment type="caution">
    <text evidence="6">The sequence shown here is derived from an EMBL/GenBank/DDBJ whole genome shotgun (WGS) entry which is preliminary data.</text>
</comment>
<evidence type="ECO:0000313" key="6">
    <source>
        <dbReference type="EMBL" id="KAG6481464.1"/>
    </source>
</evidence>
<dbReference type="InterPro" id="IPR036291">
    <property type="entry name" value="NAD(P)-bd_dom_sf"/>
</dbReference>